<organism evidence="7 8">
    <name type="scientific">Halalkalibacter alkaliphilus</name>
    <dbReference type="NCBI Taxonomy" id="2917993"/>
    <lineage>
        <taxon>Bacteria</taxon>
        <taxon>Bacillati</taxon>
        <taxon>Bacillota</taxon>
        <taxon>Bacilli</taxon>
        <taxon>Bacillales</taxon>
        <taxon>Bacillaceae</taxon>
        <taxon>Halalkalibacter</taxon>
    </lineage>
</organism>
<dbReference type="InterPro" id="IPR007554">
    <property type="entry name" value="Glycerophosphate_synth"/>
</dbReference>
<dbReference type="RefSeq" id="WP_250095001.1">
    <property type="nucleotide sequence ID" value="NZ_JAKRYL010000002.1"/>
</dbReference>
<dbReference type="EMBL" id="JAKRYL010000002">
    <property type="protein sequence ID" value="MCL7746075.1"/>
    <property type="molecule type" value="Genomic_DNA"/>
</dbReference>
<dbReference type="InterPro" id="IPR043148">
    <property type="entry name" value="TagF_C"/>
</dbReference>
<name>A0A9X2A1E8_9BACI</name>
<dbReference type="SUPFAM" id="SSF53756">
    <property type="entry name" value="UDP-Glycosyltransferase/glycogen phosphorylase"/>
    <property type="match status" value="1"/>
</dbReference>
<dbReference type="PANTHER" id="PTHR37316:SF3">
    <property type="entry name" value="TEICHOIC ACID GLYCEROL-PHOSPHATE TRANSFERASE"/>
    <property type="match status" value="1"/>
</dbReference>
<evidence type="ECO:0000256" key="3">
    <source>
        <dbReference type="ARBA" id="ARBA00022475"/>
    </source>
</evidence>
<keyword evidence="5" id="KW-0777">Teichoic acid biosynthesis</keyword>
<comment type="caution">
    <text evidence="7">The sequence shown here is derived from an EMBL/GenBank/DDBJ whole genome shotgun (WGS) entry which is preliminary data.</text>
</comment>
<reference evidence="7" key="1">
    <citation type="submission" date="2022-02" db="EMBL/GenBank/DDBJ databases">
        <title>Halalkalibacter sp. nov. isolated from Lonar Lake, India.</title>
        <authorList>
            <person name="Joshi A."/>
            <person name="Thite S."/>
            <person name="Lodha T."/>
        </authorList>
    </citation>
    <scope>NUCLEOTIDE SEQUENCE</scope>
    <source>
        <strain evidence="7">MEB205</strain>
    </source>
</reference>
<keyword evidence="8" id="KW-1185">Reference proteome</keyword>
<evidence type="ECO:0000313" key="8">
    <source>
        <dbReference type="Proteomes" id="UP001139150"/>
    </source>
</evidence>
<evidence type="ECO:0000256" key="6">
    <source>
        <dbReference type="ARBA" id="ARBA00023136"/>
    </source>
</evidence>
<dbReference type="GO" id="GO:0005886">
    <property type="term" value="C:plasma membrane"/>
    <property type="evidence" value="ECO:0007669"/>
    <property type="project" value="UniProtKB-SubCell"/>
</dbReference>
<dbReference type="GO" id="GO:0019350">
    <property type="term" value="P:teichoic acid biosynthetic process"/>
    <property type="evidence" value="ECO:0007669"/>
    <property type="project" value="UniProtKB-KW"/>
</dbReference>
<dbReference type="InterPro" id="IPR043149">
    <property type="entry name" value="TagF_N"/>
</dbReference>
<evidence type="ECO:0000313" key="7">
    <source>
        <dbReference type="EMBL" id="MCL7746075.1"/>
    </source>
</evidence>
<evidence type="ECO:0000256" key="2">
    <source>
        <dbReference type="ARBA" id="ARBA00010488"/>
    </source>
</evidence>
<dbReference type="Proteomes" id="UP001139150">
    <property type="component" value="Unassembled WGS sequence"/>
</dbReference>
<dbReference type="InterPro" id="IPR051612">
    <property type="entry name" value="Teichoic_Acid_Biosynth"/>
</dbReference>
<dbReference type="GO" id="GO:0047355">
    <property type="term" value="F:CDP-glycerol glycerophosphotransferase activity"/>
    <property type="evidence" value="ECO:0007669"/>
    <property type="project" value="InterPro"/>
</dbReference>
<protein>
    <submittedName>
        <fullName evidence="7">CDP-glycerol glycerophosphotransferase family protein</fullName>
    </submittedName>
</protein>
<accession>A0A9X2A1E8</accession>
<proteinExistence type="inferred from homology"/>
<dbReference type="PANTHER" id="PTHR37316">
    <property type="entry name" value="TEICHOIC ACID GLYCEROL-PHOSPHATE PRIMASE"/>
    <property type="match status" value="1"/>
</dbReference>
<dbReference type="Pfam" id="PF04464">
    <property type="entry name" value="Glyphos_transf"/>
    <property type="match status" value="1"/>
</dbReference>
<sequence>MNKLIGSIKTTLALFLIHLFNCFPIKKNKIFFFSYYGSQYGCNPKYITEYILKSNDAKTYDLVWAFNNPNLIPEKNGIRKVKVMTVRYFYELCTSKVIITNFRTTELFVKRREQYYIQTWHSSLRLKQIEKDAVESLPEQYVQMAKKDSLKCDLLLSGCKYSTDIFKRAFWYSGEIFEQGTPRNDLLIQSNKSTKRRILSSLNIPINSKVILYAPTFRKDNQLDVYNLDYDKVLDQLQKKYGGEWTFLIKLHPHLLSKSSELVYGERVMDVTAYDDIQELLSISDVLISDYSSLMFDFSLTKRPCFLYVPDLVDYTKNDRSLYFDINKLPFKTAVSNKELLHKIENFSSEEYQKDLSRFQKSVGSFENGEACKHVKEKLDEVCFNKKRRELHEAV</sequence>
<evidence type="ECO:0000256" key="4">
    <source>
        <dbReference type="ARBA" id="ARBA00022679"/>
    </source>
</evidence>
<dbReference type="Gene3D" id="3.40.50.12580">
    <property type="match status" value="1"/>
</dbReference>
<dbReference type="AlphaFoldDB" id="A0A9X2A1E8"/>
<gene>
    <name evidence="7" type="ORF">MF646_02960</name>
</gene>
<keyword evidence="4" id="KW-0808">Transferase</keyword>
<keyword evidence="6" id="KW-0472">Membrane</keyword>
<keyword evidence="3" id="KW-1003">Cell membrane</keyword>
<comment type="similarity">
    <text evidence="2">Belongs to the CDP-glycerol glycerophosphotransferase family.</text>
</comment>
<evidence type="ECO:0000256" key="1">
    <source>
        <dbReference type="ARBA" id="ARBA00004202"/>
    </source>
</evidence>
<comment type="subcellular location">
    <subcellularLocation>
        <location evidence="1">Cell membrane</location>
        <topology evidence="1">Peripheral membrane protein</topology>
    </subcellularLocation>
</comment>
<evidence type="ECO:0000256" key="5">
    <source>
        <dbReference type="ARBA" id="ARBA00022944"/>
    </source>
</evidence>
<dbReference type="Gene3D" id="3.40.50.11820">
    <property type="match status" value="1"/>
</dbReference>